<evidence type="ECO:0000313" key="3">
    <source>
        <dbReference type="EMBL" id="SHF56122.1"/>
    </source>
</evidence>
<evidence type="ECO:0000313" key="4">
    <source>
        <dbReference type="Proteomes" id="UP000184346"/>
    </source>
</evidence>
<evidence type="ECO:0000259" key="2">
    <source>
        <dbReference type="Pfam" id="PF02120"/>
    </source>
</evidence>
<dbReference type="OrthoDB" id="5296742at2"/>
<dbReference type="Proteomes" id="UP000184346">
    <property type="component" value="Unassembled WGS sequence"/>
</dbReference>
<feature type="domain" description="Flagellar hook-length control protein-like C-terminal" evidence="2">
    <location>
        <begin position="295"/>
        <end position="367"/>
    </location>
</feature>
<dbReference type="STRING" id="1121942.SAMN02745148_02985"/>
<name>A0A1M5CNY1_9GAMM</name>
<feature type="region of interest" description="Disordered" evidence="1">
    <location>
        <begin position="30"/>
        <end position="50"/>
    </location>
</feature>
<sequence length="382" mass="40713">MSGIITPLIDTLLHQVLGKRVDSPAGREILEPVKPLSPGHAPRAVHSDSRLNAERSAAFSRASVGDAAEKAPAATSFTAPTPASASTHFSPAARSIADILFKFPAPPSVIRPAASLLTSDPARGGIDVSLLAGRLQGSIETSGLFYESHLARWYRGELSRAALLREPQMRFQPADSTPSGNVRWTLTPLPGGAPSPSPLAPLSPAQAAGAFVSPREFIRAGELPVDPVQGAPVAGKGLVDDSLQGILRHQLELLVAPTLRWEGDLWSGVFMSLLIQVPEQLAAHDEHEPGQGQDEKGQDAVWHSQLRLELPRLGELEVQLHLRSASLRLTMHSESAACTSLLNAGREALEAQLLGCDFEEVHVSVLTRELPSEDRPADESAS</sequence>
<dbReference type="AlphaFoldDB" id="A0A1M5CNY1"/>
<protein>
    <recommendedName>
        <fullName evidence="2">Flagellar hook-length control protein-like C-terminal domain-containing protein</fullName>
    </recommendedName>
</protein>
<accession>A0A1M5CNY1</accession>
<evidence type="ECO:0000256" key="1">
    <source>
        <dbReference type="SAM" id="MobiDB-lite"/>
    </source>
</evidence>
<proteinExistence type="predicted"/>
<dbReference type="InterPro" id="IPR021136">
    <property type="entry name" value="Flagellar_hook_control-like_C"/>
</dbReference>
<dbReference type="RefSeq" id="WP_072824281.1">
    <property type="nucleotide sequence ID" value="NZ_FQUJ01000014.1"/>
</dbReference>
<keyword evidence="4" id="KW-1185">Reference proteome</keyword>
<reference evidence="3 4" key="1">
    <citation type="submission" date="2016-11" db="EMBL/GenBank/DDBJ databases">
        <authorList>
            <person name="Jaros S."/>
            <person name="Januszkiewicz K."/>
            <person name="Wedrychowicz H."/>
        </authorList>
    </citation>
    <scope>NUCLEOTIDE SEQUENCE [LARGE SCALE GENOMIC DNA]</scope>
    <source>
        <strain evidence="3 4">DSM 19980</strain>
    </source>
</reference>
<dbReference type="EMBL" id="FQUJ01000014">
    <property type="protein sequence ID" value="SHF56122.1"/>
    <property type="molecule type" value="Genomic_DNA"/>
</dbReference>
<gene>
    <name evidence="3" type="ORF">SAMN02745148_02985</name>
</gene>
<organism evidence="3 4">
    <name type="scientific">Modicisalibacter ilicicola DSM 19980</name>
    <dbReference type="NCBI Taxonomy" id="1121942"/>
    <lineage>
        <taxon>Bacteria</taxon>
        <taxon>Pseudomonadati</taxon>
        <taxon>Pseudomonadota</taxon>
        <taxon>Gammaproteobacteria</taxon>
        <taxon>Oceanospirillales</taxon>
        <taxon>Halomonadaceae</taxon>
        <taxon>Modicisalibacter</taxon>
    </lineage>
</organism>
<dbReference type="Pfam" id="PF02120">
    <property type="entry name" value="Flg_hook"/>
    <property type="match status" value="1"/>
</dbReference>